<evidence type="ECO:0000313" key="4">
    <source>
        <dbReference type="Proteomes" id="UP001432000"/>
    </source>
</evidence>
<dbReference type="Pfam" id="PF02720">
    <property type="entry name" value="DUF222"/>
    <property type="match status" value="1"/>
</dbReference>
<dbReference type="InterPro" id="IPR003870">
    <property type="entry name" value="DUF222"/>
</dbReference>
<dbReference type="Gene3D" id="1.10.30.50">
    <property type="match status" value="1"/>
</dbReference>
<dbReference type="SMART" id="SM00507">
    <property type="entry name" value="HNHc"/>
    <property type="match status" value="1"/>
</dbReference>
<dbReference type="InterPro" id="IPR003615">
    <property type="entry name" value="HNH_nuc"/>
</dbReference>
<name>A0ABZ2PFN2_9NOCA</name>
<gene>
    <name evidence="3" type="ORF">WDS16_20725</name>
</gene>
<feature type="compositionally biased region" description="Gly residues" evidence="1">
    <location>
        <begin position="381"/>
        <end position="392"/>
    </location>
</feature>
<evidence type="ECO:0000256" key="1">
    <source>
        <dbReference type="SAM" id="MobiDB-lite"/>
    </source>
</evidence>
<sequence length="696" mass="74056">MGMPGGDMDEWRRETELGVSSLLVGLSDARRAENVASAVLVRRLYGLVDFRVCAEAELFDAGGDADLARAERAAECEAAVALSLSRTVTREMIVVGKQLAWRLHGVDAAFAAGDLDYSRVRAIALTLVKASDETVQAIEADVLAAAYRCNAKALRERVWSRWIDHDDAEANAARKAAESEERCASIKRCDDGMASLFAKMTALEGAECDSLLEELAGTVCSRDPRSKKQLRGYALIALIHREDVIACLCGHQGCAVGGAADLMKPRRTHLLQIMISIESLLGLSGDPATLGDGTVLDPETARMIAGDARWQVFLTEVLDAARAQASPEPAPAPESVTETETKPVPVPVAEPETETVPAPETGTDTDTAGTGTPDSAPAPESGGGVANSGSAGGPRAFRIIARGRVRPAASLPDPAPGQTRSPVAGAGRARSSAGGEVALSEAIAAFLAAAAADPSLAAGSDPDGHGGMTEPPPGALTYRPSAELVALTRATYCTCTFPGCSVPAARCDIDHIVPFDHNDPVAGGWTILSNLQPLCHYHHQAKTLKLWAAARLNGDGIFWTSCSGLRRITPSTYGSVMVPDDFVHNRPSSPSPDPATDHYYQHVADPCAPETAAAGSVRERPADDLYEPTWWETNIGENSEWGDLIDTDRAAFVPSLGDIARLEDPRARDEAIFLRERFLEHRAIVTARDRYRYPPF</sequence>
<evidence type="ECO:0000313" key="3">
    <source>
        <dbReference type="EMBL" id="WXG67632.1"/>
    </source>
</evidence>
<dbReference type="RefSeq" id="WP_338887314.1">
    <property type="nucleotide sequence ID" value="NZ_CP147846.1"/>
</dbReference>
<dbReference type="Proteomes" id="UP001432000">
    <property type="component" value="Chromosome"/>
</dbReference>
<feature type="region of interest" description="Disordered" evidence="1">
    <location>
        <begin position="455"/>
        <end position="476"/>
    </location>
</feature>
<feature type="compositionally biased region" description="Low complexity" evidence="1">
    <location>
        <begin position="347"/>
        <end position="375"/>
    </location>
</feature>
<evidence type="ECO:0000259" key="2">
    <source>
        <dbReference type="SMART" id="SM00507"/>
    </source>
</evidence>
<feature type="compositionally biased region" description="Low complexity" evidence="1">
    <location>
        <begin position="323"/>
        <end position="338"/>
    </location>
</feature>
<reference evidence="3 4" key="1">
    <citation type="submission" date="2024-03" db="EMBL/GenBank/DDBJ databases">
        <title>Natural products discovery in diverse microorganisms through a two-stage MS feature dereplication strategy.</title>
        <authorList>
            <person name="Zhang R."/>
        </authorList>
    </citation>
    <scope>NUCLEOTIDE SEQUENCE [LARGE SCALE GENOMIC DNA]</scope>
    <source>
        <strain evidence="3 4">18930</strain>
    </source>
</reference>
<organism evidence="3 4">
    <name type="scientific">Rhodococcus sovatensis</name>
    <dbReference type="NCBI Taxonomy" id="1805840"/>
    <lineage>
        <taxon>Bacteria</taxon>
        <taxon>Bacillati</taxon>
        <taxon>Actinomycetota</taxon>
        <taxon>Actinomycetes</taxon>
        <taxon>Mycobacteriales</taxon>
        <taxon>Nocardiaceae</taxon>
        <taxon>Rhodococcus</taxon>
    </lineage>
</organism>
<protein>
    <submittedName>
        <fullName evidence="3">DUF222 domain-containing protein</fullName>
    </submittedName>
</protein>
<feature type="domain" description="HNH nuclease" evidence="2">
    <location>
        <begin position="481"/>
        <end position="540"/>
    </location>
</feature>
<accession>A0ABZ2PFN2</accession>
<dbReference type="CDD" id="cd00085">
    <property type="entry name" value="HNHc"/>
    <property type="match status" value="1"/>
</dbReference>
<dbReference type="EMBL" id="CP147846">
    <property type="protein sequence ID" value="WXG67632.1"/>
    <property type="molecule type" value="Genomic_DNA"/>
</dbReference>
<feature type="region of interest" description="Disordered" evidence="1">
    <location>
        <begin position="323"/>
        <end position="429"/>
    </location>
</feature>
<keyword evidence="4" id="KW-1185">Reference proteome</keyword>
<proteinExistence type="predicted"/>